<feature type="region of interest" description="Disordered" evidence="1">
    <location>
        <begin position="1"/>
        <end position="41"/>
    </location>
</feature>
<sequence>MSPSCASVTRPSITDAPPGADTAVVGPAALNGASAGTRSGW</sequence>
<evidence type="ECO:0000313" key="2">
    <source>
        <dbReference type="EMBL" id="GCE39841.1"/>
    </source>
</evidence>
<keyword evidence="3" id="KW-1185">Reference proteome</keyword>
<proteinExistence type="predicted"/>
<accession>A0A402C8B5</accession>
<gene>
    <name evidence="2" type="ORF">Rhow_003484</name>
</gene>
<comment type="caution">
    <text evidence="2">The sequence shown here is derived from an EMBL/GenBank/DDBJ whole genome shotgun (WGS) entry which is preliminary data.</text>
</comment>
<evidence type="ECO:0000313" key="3">
    <source>
        <dbReference type="Proteomes" id="UP000287519"/>
    </source>
</evidence>
<feature type="compositionally biased region" description="Polar residues" evidence="1">
    <location>
        <begin position="1"/>
        <end position="12"/>
    </location>
</feature>
<protein>
    <submittedName>
        <fullName evidence="2">Uncharacterized protein</fullName>
    </submittedName>
</protein>
<dbReference type="EMBL" id="BHYM01000032">
    <property type="protein sequence ID" value="GCE39841.1"/>
    <property type="molecule type" value="Genomic_DNA"/>
</dbReference>
<organism evidence="2 3">
    <name type="scientific">Rhodococcus wratislaviensis</name>
    <name type="common">Tsukamurella wratislaviensis</name>
    <dbReference type="NCBI Taxonomy" id="44752"/>
    <lineage>
        <taxon>Bacteria</taxon>
        <taxon>Bacillati</taxon>
        <taxon>Actinomycetota</taxon>
        <taxon>Actinomycetes</taxon>
        <taxon>Mycobacteriales</taxon>
        <taxon>Nocardiaceae</taxon>
        <taxon>Rhodococcus</taxon>
    </lineage>
</organism>
<name>A0A402C8B5_RHOWR</name>
<dbReference type="Proteomes" id="UP000287519">
    <property type="component" value="Unassembled WGS sequence"/>
</dbReference>
<evidence type="ECO:0000256" key="1">
    <source>
        <dbReference type="SAM" id="MobiDB-lite"/>
    </source>
</evidence>
<reference evidence="2 3" key="1">
    <citation type="submission" date="2018-11" db="EMBL/GenBank/DDBJ databases">
        <title>Microbial catabolism of amino acid.</title>
        <authorList>
            <person name="Hibi M."/>
            <person name="Ogawa J."/>
        </authorList>
    </citation>
    <scope>NUCLEOTIDE SEQUENCE [LARGE SCALE GENOMIC DNA]</scope>
    <source>
        <strain evidence="2 3">C31-06</strain>
    </source>
</reference>
<dbReference type="AlphaFoldDB" id="A0A402C8B5"/>